<sequence length="107" mass="11910">MGEEDRAREPCDQNQRGLGQQPWANGSGLKPKQPGHQYLKPGQRCHNSDARVQSQDGVMAWVPKSQDRGIMTWMPGSEFRLGVVQPRHQGLQEYPGLGAGCVWIMSP</sequence>
<evidence type="ECO:0000256" key="1">
    <source>
        <dbReference type="SAM" id="MobiDB-lite"/>
    </source>
</evidence>
<accession>A0A9D3WW91</accession>
<evidence type="ECO:0000313" key="2">
    <source>
        <dbReference type="EMBL" id="KAH1168488.1"/>
    </source>
</evidence>
<protein>
    <submittedName>
        <fullName evidence="2">Uncharacterized protein</fullName>
    </submittedName>
</protein>
<feature type="compositionally biased region" description="Basic and acidic residues" evidence="1">
    <location>
        <begin position="1"/>
        <end position="11"/>
    </location>
</feature>
<evidence type="ECO:0000313" key="3">
    <source>
        <dbReference type="Proteomes" id="UP000827986"/>
    </source>
</evidence>
<feature type="region of interest" description="Disordered" evidence="1">
    <location>
        <begin position="1"/>
        <end position="52"/>
    </location>
</feature>
<reference evidence="2" key="1">
    <citation type="submission" date="2021-09" db="EMBL/GenBank/DDBJ databases">
        <title>The genome of Mauremys mutica provides insights into the evolution of semi-aquatic lifestyle.</title>
        <authorList>
            <person name="Gong S."/>
            <person name="Gao Y."/>
        </authorList>
    </citation>
    <scope>NUCLEOTIDE SEQUENCE</scope>
    <source>
        <strain evidence="2">MM-2020</strain>
        <tissue evidence="2">Muscle</tissue>
    </source>
</reference>
<organism evidence="2 3">
    <name type="scientific">Mauremys mutica</name>
    <name type="common">yellowpond turtle</name>
    <dbReference type="NCBI Taxonomy" id="74926"/>
    <lineage>
        <taxon>Eukaryota</taxon>
        <taxon>Metazoa</taxon>
        <taxon>Chordata</taxon>
        <taxon>Craniata</taxon>
        <taxon>Vertebrata</taxon>
        <taxon>Euteleostomi</taxon>
        <taxon>Archelosauria</taxon>
        <taxon>Testudinata</taxon>
        <taxon>Testudines</taxon>
        <taxon>Cryptodira</taxon>
        <taxon>Durocryptodira</taxon>
        <taxon>Testudinoidea</taxon>
        <taxon>Geoemydidae</taxon>
        <taxon>Geoemydinae</taxon>
        <taxon>Mauremys</taxon>
    </lineage>
</organism>
<name>A0A9D3WW91_9SAUR</name>
<dbReference type="AlphaFoldDB" id="A0A9D3WW91"/>
<dbReference type="EMBL" id="JAHDVG010000486">
    <property type="protein sequence ID" value="KAH1168488.1"/>
    <property type="molecule type" value="Genomic_DNA"/>
</dbReference>
<proteinExistence type="predicted"/>
<keyword evidence="3" id="KW-1185">Reference proteome</keyword>
<comment type="caution">
    <text evidence="2">The sequence shown here is derived from an EMBL/GenBank/DDBJ whole genome shotgun (WGS) entry which is preliminary data.</text>
</comment>
<gene>
    <name evidence="2" type="ORF">KIL84_003971</name>
</gene>
<dbReference type="Proteomes" id="UP000827986">
    <property type="component" value="Unassembled WGS sequence"/>
</dbReference>
<feature type="compositionally biased region" description="Polar residues" evidence="1">
    <location>
        <begin position="12"/>
        <end position="24"/>
    </location>
</feature>